<name>A0A8K0TUL3_9PEZI</name>
<dbReference type="Proteomes" id="UP000813385">
    <property type="component" value="Unassembled WGS sequence"/>
</dbReference>
<proteinExistence type="predicted"/>
<evidence type="ECO:0000313" key="1">
    <source>
        <dbReference type="EMBL" id="KAH7377152.1"/>
    </source>
</evidence>
<comment type="caution">
    <text evidence="1">The sequence shown here is derived from an EMBL/GenBank/DDBJ whole genome shotgun (WGS) entry which is preliminary data.</text>
</comment>
<feature type="non-terminal residue" evidence="1">
    <location>
        <position position="200"/>
    </location>
</feature>
<reference evidence="1" key="1">
    <citation type="journal article" date="2021" name="Nat. Commun.">
        <title>Genetic determinants of endophytism in the Arabidopsis root mycobiome.</title>
        <authorList>
            <person name="Mesny F."/>
            <person name="Miyauchi S."/>
            <person name="Thiergart T."/>
            <person name="Pickel B."/>
            <person name="Atanasova L."/>
            <person name="Karlsson M."/>
            <person name="Huettel B."/>
            <person name="Barry K.W."/>
            <person name="Haridas S."/>
            <person name="Chen C."/>
            <person name="Bauer D."/>
            <person name="Andreopoulos W."/>
            <person name="Pangilinan J."/>
            <person name="LaButti K."/>
            <person name="Riley R."/>
            <person name="Lipzen A."/>
            <person name="Clum A."/>
            <person name="Drula E."/>
            <person name="Henrissat B."/>
            <person name="Kohler A."/>
            <person name="Grigoriev I.V."/>
            <person name="Martin F.M."/>
            <person name="Hacquard S."/>
        </authorList>
    </citation>
    <scope>NUCLEOTIDE SEQUENCE</scope>
    <source>
        <strain evidence="1">MPI-CAGE-AT-0016</strain>
    </source>
</reference>
<dbReference type="AlphaFoldDB" id="A0A8K0TUL3"/>
<dbReference type="OrthoDB" id="2311180at2759"/>
<dbReference type="Gene3D" id="3.40.50.1010">
    <property type="entry name" value="5'-nuclease"/>
    <property type="match status" value="1"/>
</dbReference>
<gene>
    <name evidence="1" type="ORF">B0T11DRAFT_207535</name>
</gene>
<accession>A0A8K0TUL3</accession>
<sequence length="200" mass="22488">MIDDSAKTCWFFIDDSNTWIEAPPAAAVGNVRVPKLTDGYRNPRPLIDIGQLVKRLSKDRSRGPVSLYGSRPSPNDSVWDAFERSRINLYIFDRNDKTAEKEINTTMTTNIIKAATRLDATAEYNAEVKKQKANTIFVIVTSDGDMMPSINEVLKVGIHVEIWALKSGMAPAYKQLRARHPALLSLRFLDSEAEIFDLTN</sequence>
<evidence type="ECO:0008006" key="3">
    <source>
        <dbReference type="Google" id="ProtNLM"/>
    </source>
</evidence>
<keyword evidence="2" id="KW-1185">Reference proteome</keyword>
<evidence type="ECO:0000313" key="2">
    <source>
        <dbReference type="Proteomes" id="UP000813385"/>
    </source>
</evidence>
<dbReference type="EMBL" id="JAGPXD010000001">
    <property type="protein sequence ID" value="KAH7377152.1"/>
    <property type="molecule type" value="Genomic_DNA"/>
</dbReference>
<organism evidence="1 2">
    <name type="scientific">Plectosphaerella cucumerina</name>
    <dbReference type="NCBI Taxonomy" id="40658"/>
    <lineage>
        <taxon>Eukaryota</taxon>
        <taxon>Fungi</taxon>
        <taxon>Dikarya</taxon>
        <taxon>Ascomycota</taxon>
        <taxon>Pezizomycotina</taxon>
        <taxon>Sordariomycetes</taxon>
        <taxon>Hypocreomycetidae</taxon>
        <taxon>Glomerellales</taxon>
        <taxon>Plectosphaerellaceae</taxon>
        <taxon>Plectosphaerella</taxon>
    </lineage>
</organism>
<protein>
    <recommendedName>
        <fullName evidence="3">NYN domain-containing protein</fullName>
    </recommendedName>
</protein>